<evidence type="ECO:0000256" key="3">
    <source>
        <dbReference type="ARBA" id="ARBA00022723"/>
    </source>
</evidence>
<proteinExistence type="inferred from homology"/>
<feature type="signal peptide" evidence="8">
    <location>
        <begin position="1"/>
        <end position="20"/>
    </location>
</feature>
<dbReference type="SUPFAM" id="SSF53474">
    <property type="entry name" value="alpha/beta-Hydrolases"/>
    <property type="match status" value="1"/>
</dbReference>
<gene>
    <name evidence="9" type="ORF">B0H66DRAFT_467176</name>
</gene>
<dbReference type="AlphaFoldDB" id="A0AAE0MER3"/>
<name>A0AAE0MER3_9PEZI</name>
<keyword evidence="4 8" id="KW-0732">Signal</keyword>
<evidence type="ECO:0000256" key="6">
    <source>
        <dbReference type="ARBA" id="ARBA00022837"/>
    </source>
</evidence>
<keyword evidence="6" id="KW-0106">Calcium</keyword>
<accession>A0AAE0MER3</accession>
<comment type="caution">
    <text evidence="9">The sequence shown here is derived from an EMBL/GenBank/DDBJ whole genome shotgun (WGS) entry which is preliminary data.</text>
</comment>
<feature type="chain" id="PRO_5041776346" description="Carboxylic ester hydrolase" evidence="8">
    <location>
        <begin position="21"/>
        <end position="570"/>
    </location>
</feature>
<evidence type="ECO:0000256" key="4">
    <source>
        <dbReference type="ARBA" id="ARBA00022729"/>
    </source>
</evidence>
<organism evidence="9 10">
    <name type="scientific">Apodospora peruviana</name>
    <dbReference type="NCBI Taxonomy" id="516989"/>
    <lineage>
        <taxon>Eukaryota</taxon>
        <taxon>Fungi</taxon>
        <taxon>Dikarya</taxon>
        <taxon>Ascomycota</taxon>
        <taxon>Pezizomycotina</taxon>
        <taxon>Sordariomycetes</taxon>
        <taxon>Sordariomycetidae</taxon>
        <taxon>Sordariales</taxon>
        <taxon>Lasiosphaeriaceae</taxon>
        <taxon>Apodospora</taxon>
    </lineage>
</organism>
<keyword evidence="3" id="KW-0479">Metal-binding</keyword>
<protein>
    <recommendedName>
        <fullName evidence="8">Carboxylic ester hydrolase</fullName>
        <ecNumber evidence="8">3.1.1.-</ecNumber>
    </recommendedName>
</protein>
<dbReference type="Proteomes" id="UP001283341">
    <property type="component" value="Unassembled WGS sequence"/>
</dbReference>
<evidence type="ECO:0000256" key="5">
    <source>
        <dbReference type="ARBA" id="ARBA00022801"/>
    </source>
</evidence>
<dbReference type="InterPro" id="IPR029058">
    <property type="entry name" value="AB_hydrolase_fold"/>
</dbReference>
<reference evidence="9" key="2">
    <citation type="submission" date="2023-06" db="EMBL/GenBank/DDBJ databases">
        <authorList>
            <consortium name="Lawrence Berkeley National Laboratory"/>
            <person name="Haridas S."/>
            <person name="Hensen N."/>
            <person name="Bonometti L."/>
            <person name="Westerberg I."/>
            <person name="Brannstrom I.O."/>
            <person name="Guillou S."/>
            <person name="Cros-Aarteil S."/>
            <person name="Calhoun S."/>
            <person name="Kuo A."/>
            <person name="Mondo S."/>
            <person name="Pangilinan J."/>
            <person name="Riley R."/>
            <person name="Labutti K."/>
            <person name="Andreopoulos B."/>
            <person name="Lipzen A."/>
            <person name="Chen C."/>
            <person name="Yanf M."/>
            <person name="Daum C."/>
            <person name="Ng V."/>
            <person name="Clum A."/>
            <person name="Steindorff A."/>
            <person name="Ohm R."/>
            <person name="Martin F."/>
            <person name="Silar P."/>
            <person name="Natvig D."/>
            <person name="Lalanne C."/>
            <person name="Gautier V."/>
            <person name="Ament-Velasquez S.L."/>
            <person name="Kruys A."/>
            <person name="Hutchinson M.I."/>
            <person name="Powell A.J."/>
            <person name="Barry K."/>
            <person name="Miller A.N."/>
            <person name="Grigoriev I.V."/>
            <person name="Debuchy R."/>
            <person name="Gladieux P."/>
            <person name="Thoren M.H."/>
            <person name="Johannesson H."/>
        </authorList>
    </citation>
    <scope>NUCLEOTIDE SEQUENCE</scope>
    <source>
        <strain evidence="9">CBS 118394</strain>
    </source>
</reference>
<keyword evidence="5 8" id="KW-0378">Hydrolase</keyword>
<dbReference type="GO" id="GO:0030600">
    <property type="term" value="F:feruloyl esterase activity"/>
    <property type="evidence" value="ECO:0007669"/>
    <property type="project" value="UniProtKB-ARBA"/>
</dbReference>
<dbReference type="PANTHER" id="PTHR33938:SF2">
    <property type="entry name" value="CARBOXYLIC ESTER HYDROLASE"/>
    <property type="match status" value="1"/>
</dbReference>
<dbReference type="EC" id="3.1.1.-" evidence="8"/>
<evidence type="ECO:0000313" key="10">
    <source>
        <dbReference type="Proteomes" id="UP001283341"/>
    </source>
</evidence>
<keyword evidence="10" id="KW-1185">Reference proteome</keyword>
<evidence type="ECO:0000313" key="9">
    <source>
        <dbReference type="EMBL" id="KAK3329866.1"/>
    </source>
</evidence>
<evidence type="ECO:0000256" key="7">
    <source>
        <dbReference type="ARBA" id="ARBA00023157"/>
    </source>
</evidence>
<reference evidence="9" key="1">
    <citation type="journal article" date="2023" name="Mol. Phylogenet. Evol.">
        <title>Genome-scale phylogeny and comparative genomics of the fungal order Sordariales.</title>
        <authorList>
            <person name="Hensen N."/>
            <person name="Bonometti L."/>
            <person name="Westerberg I."/>
            <person name="Brannstrom I.O."/>
            <person name="Guillou S."/>
            <person name="Cros-Aarteil S."/>
            <person name="Calhoun S."/>
            <person name="Haridas S."/>
            <person name="Kuo A."/>
            <person name="Mondo S."/>
            <person name="Pangilinan J."/>
            <person name="Riley R."/>
            <person name="LaButti K."/>
            <person name="Andreopoulos B."/>
            <person name="Lipzen A."/>
            <person name="Chen C."/>
            <person name="Yan M."/>
            <person name="Daum C."/>
            <person name="Ng V."/>
            <person name="Clum A."/>
            <person name="Steindorff A."/>
            <person name="Ohm R.A."/>
            <person name="Martin F."/>
            <person name="Silar P."/>
            <person name="Natvig D.O."/>
            <person name="Lalanne C."/>
            <person name="Gautier V."/>
            <person name="Ament-Velasquez S.L."/>
            <person name="Kruys A."/>
            <person name="Hutchinson M.I."/>
            <person name="Powell A.J."/>
            <person name="Barry K."/>
            <person name="Miller A.N."/>
            <person name="Grigoriev I.V."/>
            <person name="Debuchy R."/>
            <person name="Gladieux P."/>
            <person name="Hiltunen Thoren M."/>
            <person name="Johannesson H."/>
        </authorList>
    </citation>
    <scope>NUCLEOTIDE SEQUENCE</scope>
    <source>
        <strain evidence="9">CBS 118394</strain>
    </source>
</reference>
<keyword evidence="2" id="KW-0719">Serine esterase</keyword>
<dbReference type="GO" id="GO:0046872">
    <property type="term" value="F:metal ion binding"/>
    <property type="evidence" value="ECO:0007669"/>
    <property type="project" value="UniProtKB-KW"/>
</dbReference>
<keyword evidence="7" id="KW-1015">Disulfide bond</keyword>
<evidence type="ECO:0000256" key="8">
    <source>
        <dbReference type="RuleBase" id="RU361238"/>
    </source>
</evidence>
<evidence type="ECO:0000256" key="1">
    <source>
        <dbReference type="ARBA" id="ARBA00006249"/>
    </source>
</evidence>
<dbReference type="Pfam" id="PF07519">
    <property type="entry name" value="Tannase"/>
    <property type="match status" value="2"/>
</dbReference>
<evidence type="ECO:0000256" key="2">
    <source>
        <dbReference type="ARBA" id="ARBA00022487"/>
    </source>
</evidence>
<dbReference type="InterPro" id="IPR011118">
    <property type="entry name" value="Tannase/feruloyl_esterase"/>
</dbReference>
<comment type="similarity">
    <text evidence="1 8">Belongs to the tannase family.</text>
</comment>
<sequence length="570" mass="62218">MSAILVLAAAATSLFSSVYGAPQPPTTKQALQCVIGSFTGVVTLPGVVVTIEKVVSVPERGSYRETGNLGFPQTIDLLPALCAVTVRVTNTSDVPSKPQSSYRFGIFLPTEARYNSRMLTVGSASCESDGINWPNMGEGPHYGFATISTDNGHNSNGSDLSWATPARLYDWGYRALHGSVVVSKLLIEHYYAKPIARSYYSGCSTGGRQGLREIQYDASAFDGALIGAPAWDTVHLMPWISRIAVNQLNGTATTNGKLTPTQMSILAAEVLSQCDRQDGQTDNIISQPGQCNFNISTIVCSNPSTCLTPAQAQTAMGIWADYTVQNRLISNGFDLSSEDQWSVYFGDDTTLTGFDFDYERYFMYNRTSYTWRDYSDPVTVPDSERINPGQATANKFDISAYRTRGQNKKSGKILMYHGLADGLISPRSSLLYYNSTMAAMGTTLGDMRSWFRFFEVPGMQHCQFSNRYNAPWDFAGAGQASALRLLPTLGVGLPAVGDGWSVPGHLNDSNYDALAALVQWVENDKPVDKVIATAFNSDFSVYRTRPICPYPQRATYVSGDINSASSWRCA</sequence>
<dbReference type="EMBL" id="JAUEDM010000001">
    <property type="protein sequence ID" value="KAK3329866.1"/>
    <property type="molecule type" value="Genomic_DNA"/>
</dbReference>
<dbReference type="PANTHER" id="PTHR33938">
    <property type="entry name" value="FERULOYL ESTERASE B-RELATED"/>
    <property type="match status" value="1"/>
</dbReference>